<dbReference type="EMBL" id="JBBWWQ010000021">
    <property type="protein sequence ID" value="KAK8914660.1"/>
    <property type="molecule type" value="Genomic_DNA"/>
</dbReference>
<proteinExistence type="predicted"/>
<protein>
    <recommendedName>
        <fullName evidence="3">Cyclin delta-3</fullName>
    </recommendedName>
</protein>
<dbReference type="PANTHER" id="PTHR35115">
    <property type="entry name" value="CYCLIN DELTA-3"/>
    <property type="match status" value="1"/>
</dbReference>
<reference evidence="1 2" key="1">
    <citation type="journal article" date="2022" name="Nat. Plants">
        <title>Genomes of leafy and leafless Platanthera orchids illuminate the evolution of mycoheterotrophy.</title>
        <authorList>
            <person name="Li M.H."/>
            <person name="Liu K.W."/>
            <person name="Li Z."/>
            <person name="Lu H.C."/>
            <person name="Ye Q.L."/>
            <person name="Zhang D."/>
            <person name="Wang J.Y."/>
            <person name="Li Y.F."/>
            <person name="Zhong Z.M."/>
            <person name="Liu X."/>
            <person name="Yu X."/>
            <person name="Liu D.K."/>
            <person name="Tu X.D."/>
            <person name="Liu B."/>
            <person name="Hao Y."/>
            <person name="Liao X.Y."/>
            <person name="Jiang Y.T."/>
            <person name="Sun W.H."/>
            <person name="Chen J."/>
            <person name="Chen Y.Q."/>
            <person name="Ai Y."/>
            <person name="Zhai J.W."/>
            <person name="Wu S.S."/>
            <person name="Zhou Z."/>
            <person name="Hsiao Y.Y."/>
            <person name="Wu W.L."/>
            <person name="Chen Y.Y."/>
            <person name="Lin Y.F."/>
            <person name="Hsu J.L."/>
            <person name="Li C.Y."/>
            <person name="Wang Z.W."/>
            <person name="Zhao X."/>
            <person name="Zhong W.Y."/>
            <person name="Ma X.K."/>
            <person name="Ma L."/>
            <person name="Huang J."/>
            <person name="Chen G.Z."/>
            <person name="Huang M.Z."/>
            <person name="Huang L."/>
            <person name="Peng D.H."/>
            <person name="Luo Y.B."/>
            <person name="Zou S.Q."/>
            <person name="Chen S.P."/>
            <person name="Lan S."/>
            <person name="Tsai W.C."/>
            <person name="Van de Peer Y."/>
            <person name="Liu Z.J."/>
        </authorList>
    </citation>
    <scope>NUCLEOTIDE SEQUENCE [LARGE SCALE GENOMIC DNA]</scope>
    <source>
        <strain evidence="1">Lor287</strain>
    </source>
</reference>
<comment type="caution">
    <text evidence="1">The sequence shown here is derived from an EMBL/GenBank/DDBJ whole genome shotgun (WGS) entry which is preliminary data.</text>
</comment>
<organism evidence="1 2">
    <name type="scientific">Platanthera zijinensis</name>
    <dbReference type="NCBI Taxonomy" id="2320716"/>
    <lineage>
        <taxon>Eukaryota</taxon>
        <taxon>Viridiplantae</taxon>
        <taxon>Streptophyta</taxon>
        <taxon>Embryophyta</taxon>
        <taxon>Tracheophyta</taxon>
        <taxon>Spermatophyta</taxon>
        <taxon>Magnoliopsida</taxon>
        <taxon>Liliopsida</taxon>
        <taxon>Asparagales</taxon>
        <taxon>Orchidaceae</taxon>
        <taxon>Orchidoideae</taxon>
        <taxon>Orchideae</taxon>
        <taxon>Orchidinae</taxon>
        <taxon>Platanthera</taxon>
    </lineage>
</organism>
<gene>
    <name evidence="1" type="ORF">KSP39_PZI024033</name>
</gene>
<dbReference type="AlphaFoldDB" id="A0AAP0FUM7"/>
<dbReference type="PANTHER" id="PTHR35115:SF1">
    <property type="entry name" value="PROTEIN IN CHLOROPLAST ATPASE BIOGENESIS, CHLOROPLASTIC"/>
    <property type="match status" value="1"/>
</dbReference>
<sequence length="350" mass="38827">MRMGVGLACRPSFASAPPSRCSRPAVDVRCSSLSYPSTSSISTSTSLDHVAFIRDVALANPPERLHFLLNILQARGETVVPPEAKKGLIPLVIPLSESLSGGLTSLLRWPTSPREMAMPVVEVKKHGVWYLAKSVDQYIHRILAEEDAKGIQDSKFWENAADFGREFYNKGDLLSSCIADLDTYLLKKVGLFPDVIERKVARHLQTGDHVSALITGEFYARNHFPGFGRPFVFNAEILLKVGRKAEAKDAARGALKSPWWTLGCRYQEVAEMAQWEDEQIEYIKEKVTEEGKKEDLKKGKLPQQVALDEAAFLLDLASIDGSWDEVVNRVAECYTEAGLADIAKFVKCNG</sequence>
<dbReference type="Proteomes" id="UP001418222">
    <property type="component" value="Unassembled WGS sequence"/>
</dbReference>
<keyword evidence="2" id="KW-1185">Reference proteome</keyword>
<evidence type="ECO:0000313" key="2">
    <source>
        <dbReference type="Proteomes" id="UP001418222"/>
    </source>
</evidence>
<accession>A0AAP0FUM7</accession>
<evidence type="ECO:0000313" key="1">
    <source>
        <dbReference type="EMBL" id="KAK8914660.1"/>
    </source>
</evidence>
<dbReference type="InterPro" id="IPR045287">
    <property type="entry name" value="PAB"/>
</dbReference>
<name>A0AAP0FUM7_9ASPA</name>
<evidence type="ECO:0008006" key="3">
    <source>
        <dbReference type="Google" id="ProtNLM"/>
    </source>
</evidence>